<dbReference type="AlphaFoldDB" id="A0A2S3QVF2"/>
<evidence type="ECO:0000256" key="7">
    <source>
        <dbReference type="ARBA" id="ARBA00022833"/>
    </source>
</evidence>
<reference evidence="12 13" key="1">
    <citation type="journal article" date="2018" name="Front. Microbiol.">
        <title>Phylogeny of Vibrio vulnificus from the Analysis of the Core-Genome: Implications for Intra-Species Taxonomy.</title>
        <authorList>
            <person name="Roig F.J."/>
            <person name="Gonzalez-Candelas F."/>
            <person name="Sanjuan E."/>
            <person name="Fouz B."/>
            <person name="Feil E.J."/>
            <person name="Llorens C."/>
            <person name="Baker-Austin C."/>
            <person name="Oliver J.D."/>
            <person name="Danin-Poleg Y."/>
            <person name="Gibas C.J."/>
            <person name="Kashi Y."/>
            <person name="Gulig P.A."/>
            <person name="Morrison S.S."/>
            <person name="Amaro C."/>
        </authorList>
    </citation>
    <scope>NUCLEOTIDE SEQUENCE [LARGE SCALE GENOMIC DNA]</scope>
    <source>
        <strain evidence="12 13">CECT4608</strain>
    </source>
</reference>
<evidence type="ECO:0000256" key="8">
    <source>
        <dbReference type="ARBA" id="ARBA00023049"/>
    </source>
</evidence>
<keyword evidence="8" id="KW-0482">Metalloprotease</keyword>
<dbReference type="CDD" id="cd14844">
    <property type="entry name" value="Zn-DD-carboxypeptidase_like"/>
    <property type="match status" value="1"/>
</dbReference>
<comment type="pathway">
    <text evidence="2">Cell wall biogenesis; cell wall polysaccharide biosynthesis.</text>
</comment>
<dbReference type="SUPFAM" id="SSF55166">
    <property type="entry name" value="Hedgehog/DD-peptidase"/>
    <property type="match status" value="1"/>
</dbReference>
<evidence type="ECO:0000256" key="9">
    <source>
        <dbReference type="ARBA" id="ARBA00023316"/>
    </source>
</evidence>
<keyword evidence="6" id="KW-0378">Hydrolase</keyword>
<dbReference type="EMBL" id="PDGH01000146">
    <property type="protein sequence ID" value="POB41850.1"/>
    <property type="molecule type" value="Genomic_DNA"/>
</dbReference>
<evidence type="ECO:0000256" key="5">
    <source>
        <dbReference type="ARBA" id="ARBA00022729"/>
    </source>
</evidence>
<dbReference type="InterPro" id="IPR006311">
    <property type="entry name" value="TAT_signal"/>
</dbReference>
<evidence type="ECO:0000313" key="13">
    <source>
        <dbReference type="Proteomes" id="UP000237466"/>
    </source>
</evidence>
<dbReference type="InterPro" id="IPR010275">
    <property type="entry name" value="MepK"/>
</dbReference>
<comment type="caution">
    <text evidence="12">The sequence shown here is derived from an EMBL/GenBank/DDBJ whole genome shotgun (WGS) entry which is preliminary data.</text>
</comment>
<dbReference type="GO" id="GO:0071555">
    <property type="term" value="P:cell wall organization"/>
    <property type="evidence" value="ECO:0007669"/>
    <property type="project" value="UniProtKB-KW"/>
</dbReference>
<dbReference type="InterPro" id="IPR009045">
    <property type="entry name" value="Zn_M74/Hedgehog-like"/>
</dbReference>
<sequence>MVTLFMSDQYSRRQFLRMTGGGLLLASAMPKLAMASYPDQPRTLALNNLHTGELLETCYFDGSTYLIEELARIDKICRDFRQNEVHPMDRRLFDHLTQIQKLIGTENEVQIISGYRSPQTNAELRAKSSGVAKKSYHMLGRAIDFRLDGVKLSTVRDAALSLEAGGVGYYPGSNFVHIDTGPVRSW</sequence>
<keyword evidence="4" id="KW-0479">Metal-binding</keyword>
<evidence type="ECO:0000256" key="11">
    <source>
        <dbReference type="ARBA" id="ARBA00093666"/>
    </source>
</evidence>
<dbReference type="PROSITE" id="PS51318">
    <property type="entry name" value="TAT"/>
    <property type="match status" value="1"/>
</dbReference>
<evidence type="ECO:0000256" key="4">
    <source>
        <dbReference type="ARBA" id="ARBA00022723"/>
    </source>
</evidence>
<dbReference type="GO" id="GO:0006508">
    <property type="term" value="P:proteolysis"/>
    <property type="evidence" value="ECO:0007669"/>
    <property type="project" value="UniProtKB-KW"/>
</dbReference>
<dbReference type="GO" id="GO:0046872">
    <property type="term" value="F:metal ion binding"/>
    <property type="evidence" value="ECO:0007669"/>
    <property type="project" value="UniProtKB-KW"/>
</dbReference>
<gene>
    <name evidence="12" type="ORF">CRN52_22940</name>
</gene>
<protein>
    <recommendedName>
        <fullName evidence="11">Murein endopeptidase K</fullName>
    </recommendedName>
</protein>
<evidence type="ECO:0000256" key="2">
    <source>
        <dbReference type="ARBA" id="ARBA00004776"/>
    </source>
</evidence>
<evidence type="ECO:0000256" key="6">
    <source>
        <dbReference type="ARBA" id="ARBA00022801"/>
    </source>
</evidence>
<organism evidence="12 13">
    <name type="scientific">Vibrio vulnificus</name>
    <dbReference type="NCBI Taxonomy" id="672"/>
    <lineage>
        <taxon>Bacteria</taxon>
        <taxon>Pseudomonadati</taxon>
        <taxon>Pseudomonadota</taxon>
        <taxon>Gammaproteobacteria</taxon>
        <taxon>Vibrionales</taxon>
        <taxon>Vibrionaceae</taxon>
        <taxon>Vibrio</taxon>
    </lineage>
</organism>
<keyword evidence="7" id="KW-0862">Zinc</keyword>
<dbReference type="Pfam" id="PF05951">
    <property type="entry name" value="Peptidase_M15_2"/>
    <property type="match status" value="1"/>
</dbReference>
<dbReference type="Gene3D" id="3.30.1380.10">
    <property type="match status" value="1"/>
</dbReference>
<name>A0A2S3QVF2_VIBVL</name>
<comment type="cofactor">
    <cofactor evidence="1">
        <name>Zn(2+)</name>
        <dbReference type="ChEBI" id="CHEBI:29105"/>
    </cofactor>
</comment>
<accession>A0A2S3QVF2</accession>
<keyword evidence="5" id="KW-0732">Signal</keyword>
<dbReference type="PANTHER" id="PTHR37425">
    <property type="match status" value="1"/>
</dbReference>
<proteinExistence type="inferred from homology"/>
<evidence type="ECO:0000256" key="10">
    <source>
        <dbReference type="ARBA" id="ARBA00093448"/>
    </source>
</evidence>
<keyword evidence="9" id="KW-0961">Cell wall biogenesis/degradation</keyword>
<evidence type="ECO:0000256" key="3">
    <source>
        <dbReference type="ARBA" id="ARBA00022670"/>
    </source>
</evidence>
<evidence type="ECO:0000313" key="12">
    <source>
        <dbReference type="EMBL" id="POB41850.1"/>
    </source>
</evidence>
<dbReference type="GO" id="GO:0008237">
    <property type="term" value="F:metallopeptidase activity"/>
    <property type="evidence" value="ECO:0007669"/>
    <property type="project" value="UniProtKB-KW"/>
</dbReference>
<dbReference type="Proteomes" id="UP000237466">
    <property type="component" value="Unassembled WGS sequence"/>
</dbReference>
<evidence type="ECO:0000256" key="1">
    <source>
        <dbReference type="ARBA" id="ARBA00001947"/>
    </source>
</evidence>
<dbReference type="PANTHER" id="PTHR37425:SF1">
    <property type="entry name" value="OUTER MEMBRANE PROTEIN"/>
    <property type="match status" value="1"/>
</dbReference>
<comment type="similarity">
    <text evidence="10">Belongs to the peptidase M15 family.</text>
</comment>
<keyword evidence="3" id="KW-0645">Protease</keyword>